<evidence type="ECO:0000313" key="2">
    <source>
        <dbReference type="EMBL" id="GLS20237.1"/>
    </source>
</evidence>
<dbReference type="EMBL" id="BSPC01000027">
    <property type="protein sequence ID" value="GLS20237.1"/>
    <property type="molecule type" value="Genomic_DNA"/>
</dbReference>
<proteinExistence type="inferred from homology"/>
<reference evidence="3" key="1">
    <citation type="journal article" date="2019" name="Int. J. Syst. Evol. Microbiol.">
        <title>The Global Catalogue of Microorganisms (GCM) 10K type strain sequencing project: providing services to taxonomists for standard genome sequencing and annotation.</title>
        <authorList>
            <consortium name="The Broad Institute Genomics Platform"/>
            <consortium name="The Broad Institute Genome Sequencing Center for Infectious Disease"/>
            <person name="Wu L."/>
            <person name="Ma J."/>
        </authorList>
    </citation>
    <scope>NUCLEOTIDE SEQUENCE [LARGE SCALE GENOMIC DNA]</scope>
    <source>
        <strain evidence="3">NBRC 101365</strain>
    </source>
</reference>
<dbReference type="SUPFAM" id="SSF51735">
    <property type="entry name" value="NAD(P)-binding Rossmann-fold domains"/>
    <property type="match status" value="1"/>
</dbReference>
<dbReference type="Proteomes" id="UP001156882">
    <property type="component" value="Unassembled WGS sequence"/>
</dbReference>
<comment type="caution">
    <text evidence="2">The sequence shown here is derived from an EMBL/GenBank/DDBJ whole genome shotgun (WGS) entry which is preliminary data.</text>
</comment>
<sequence>MPSIQRVHYLTRTGRPDRAFETAFGHLCELRHAHEVDAAVSDSDVVVTATPGGGPLFPLAAVRPGTHINCVGTDTKGKQELPEGLLRRTRLFADDCDQSRSIGECQWDAQCPMIAIGDILTNKVAFTRRPDDITVFDMTGLALQDLTVAEMLWQQAKAKGHGTTVAWPW</sequence>
<name>A0ABQ6CIR4_9HYPH</name>
<dbReference type="Gene3D" id="3.30.1780.10">
    <property type="entry name" value="ornithine cyclodeaminase, domain 1"/>
    <property type="match status" value="1"/>
</dbReference>
<protein>
    <recommendedName>
        <fullName evidence="4">Ornithine cyclodeaminase</fullName>
    </recommendedName>
</protein>
<dbReference type="PANTHER" id="PTHR13812:SF19">
    <property type="entry name" value="KETIMINE REDUCTASE MU-CRYSTALLIN"/>
    <property type="match status" value="1"/>
</dbReference>
<evidence type="ECO:0008006" key="4">
    <source>
        <dbReference type="Google" id="ProtNLM"/>
    </source>
</evidence>
<dbReference type="InterPro" id="IPR036291">
    <property type="entry name" value="NAD(P)-bd_dom_sf"/>
</dbReference>
<accession>A0ABQ6CIR4</accession>
<evidence type="ECO:0000313" key="3">
    <source>
        <dbReference type="Proteomes" id="UP001156882"/>
    </source>
</evidence>
<dbReference type="InterPro" id="IPR023401">
    <property type="entry name" value="ODC_N"/>
</dbReference>
<dbReference type="Pfam" id="PF02423">
    <property type="entry name" value="OCD_Mu_crystall"/>
    <property type="match status" value="1"/>
</dbReference>
<comment type="similarity">
    <text evidence="1">Belongs to the ornithine cyclodeaminase/mu-crystallin family.</text>
</comment>
<evidence type="ECO:0000256" key="1">
    <source>
        <dbReference type="ARBA" id="ARBA00008903"/>
    </source>
</evidence>
<gene>
    <name evidence="2" type="ORF">GCM10007874_32540</name>
</gene>
<organism evidence="2 3">
    <name type="scientific">Labrys miyagiensis</name>
    <dbReference type="NCBI Taxonomy" id="346912"/>
    <lineage>
        <taxon>Bacteria</taxon>
        <taxon>Pseudomonadati</taxon>
        <taxon>Pseudomonadota</taxon>
        <taxon>Alphaproteobacteria</taxon>
        <taxon>Hyphomicrobiales</taxon>
        <taxon>Xanthobacteraceae</taxon>
        <taxon>Labrys</taxon>
    </lineage>
</organism>
<dbReference type="PANTHER" id="PTHR13812">
    <property type="entry name" value="KETIMINE REDUCTASE MU-CRYSTALLIN"/>
    <property type="match status" value="1"/>
</dbReference>
<dbReference type="Gene3D" id="3.40.50.720">
    <property type="entry name" value="NAD(P)-binding Rossmann-like Domain"/>
    <property type="match status" value="1"/>
</dbReference>
<keyword evidence="3" id="KW-1185">Reference proteome</keyword>
<dbReference type="InterPro" id="IPR003462">
    <property type="entry name" value="ODC_Mu_crystall"/>
</dbReference>